<keyword evidence="6" id="KW-0276">Fatty acid metabolism</keyword>
<gene>
    <name evidence="12" type="primary">fabH_57</name>
    <name evidence="12" type="ORF">SDC9_110395</name>
</gene>
<protein>
    <submittedName>
        <fullName evidence="12">3-oxoacyl-[acyl-carrier-protein] synthase 3</fullName>
        <ecNumber evidence="12">2.3.1.180</ecNumber>
    </submittedName>
</protein>
<name>A0A645BDI8_9ZZZZ</name>
<dbReference type="Gene3D" id="3.40.47.10">
    <property type="match status" value="1"/>
</dbReference>
<dbReference type="PANTHER" id="PTHR34069">
    <property type="entry name" value="3-OXOACYL-[ACYL-CARRIER-PROTEIN] SYNTHASE 3"/>
    <property type="match status" value="1"/>
</dbReference>
<evidence type="ECO:0000256" key="5">
    <source>
        <dbReference type="ARBA" id="ARBA00022679"/>
    </source>
</evidence>
<dbReference type="NCBIfam" id="TIGR00747">
    <property type="entry name" value="fabH"/>
    <property type="match status" value="1"/>
</dbReference>
<keyword evidence="9 12" id="KW-0012">Acyltransferase</keyword>
<evidence type="ECO:0000256" key="2">
    <source>
        <dbReference type="ARBA" id="ARBA00008642"/>
    </source>
</evidence>
<dbReference type="InterPro" id="IPR013751">
    <property type="entry name" value="ACP_syn_III_N"/>
</dbReference>
<accession>A0A645BDI8</accession>
<dbReference type="SUPFAM" id="SSF53901">
    <property type="entry name" value="Thiolase-like"/>
    <property type="match status" value="1"/>
</dbReference>
<organism evidence="12">
    <name type="scientific">bioreactor metagenome</name>
    <dbReference type="NCBI Taxonomy" id="1076179"/>
    <lineage>
        <taxon>unclassified sequences</taxon>
        <taxon>metagenomes</taxon>
        <taxon>ecological metagenomes</taxon>
    </lineage>
</organism>
<dbReference type="GO" id="GO:0004315">
    <property type="term" value="F:3-oxoacyl-[acyl-carrier-protein] synthase activity"/>
    <property type="evidence" value="ECO:0007669"/>
    <property type="project" value="InterPro"/>
</dbReference>
<evidence type="ECO:0000256" key="1">
    <source>
        <dbReference type="ARBA" id="ARBA00005189"/>
    </source>
</evidence>
<reference evidence="12" key="1">
    <citation type="submission" date="2019-08" db="EMBL/GenBank/DDBJ databases">
        <authorList>
            <person name="Kucharzyk K."/>
            <person name="Murdoch R.W."/>
            <person name="Higgins S."/>
            <person name="Loffler F."/>
        </authorList>
    </citation>
    <scope>NUCLEOTIDE SEQUENCE</scope>
</reference>
<evidence type="ECO:0000256" key="6">
    <source>
        <dbReference type="ARBA" id="ARBA00022832"/>
    </source>
</evidence>
<evidence type="ECO:0000256" key="7">
    <source>
        <dbReference type="ARBA" id="ARBA00023098"/>
    </source>
</evidence>
<dbReference type="GO" id="GO:0033818">
    <property type="term" value="F:beta-ketoacyl-acyl-carrier-protein synthase III activity"/>
    <property type="evidence" value="ECO:0007669"/>
    <property type="project" value="UniProtKB-EC"/>
</dbReference>
<dbReference type="CDD" id="cd00830">
    <property type="entry name" value="KAS_III"/>
    <property type="match status" value="1"/>
</dbReference>
<dbReference type="EMBL" id="VSSQ01019457">
    <property type="protein sequence ID" value="MPM63515.1"/>
    <property type="molecule type" value="Genomic_DNA"/>
</dbReference>
<dbReference type="GO" id="GO:0044550">
    <property type="term" value="P:secondary metabolite biosynthetic process"/>
    <property type="evidence" value="ECO:0007669"/>
    <property type="project" value="TreeGrafter"/>
</dbReference>
<dbReference type="EC" id="2.3.1.180" evidence="12"/>
<sequence length="329" mass="35080">MLANVTIAGVASSIPKKVVTNTELESLVETSNEWITKRTGIRTRHVAVEETAVGMAADSAAKALAMSGVPKESIGLIVACTITGEDLTPSMASSVQKELGIQQCAAFDVSAGCTGFIYALVTAASLMDTLDVETAIVVASEKMSNYTDWSDRSTCVLFGDGAGAVVLQRSDTPRVQFPILNAAPDTGDVIILKKDPRSTPFSPTDDTAKEYIRMKGADVFTYAVGVLGDTLKRLYALCGDKPFTKVIPHQANEKIIDYVMRTMNMSRDAFFLNIASYANTSSATIPIALCDAWEAGWLRRGDRVALAGFGSGLTSGGVVIDWDLPDKTK</sequence>
<keyword evidence="8" id="KW-0275">Fatty acid biosynthesis</keyword>
<evidence type="ECO:0000313" key="12">
    <source>
        <dbReference type="EMBL" id="MPM63515.1"/>
    </source>
</evidence>
<comment type="pathway">
    <text evidence="1">Lipid metabolism.</text>
</comment>
<dbReference type="Pfam" id="PF08541">
    <property type="entry name" value="ACP_syn_III_C"/>
    <property type="match status" value="1"/>
</dbReference>
<dbReference type="AlphaFoldDB" id="A0A645BDI8"/>
<evidence type="ECO:0000259" key="10">
    <source>
        <dbReference type="Pfam" id="PF08541"/>
    </source>
</evidence>
<evidence type="ECO:0000256" key="4">
    <source>
        <dbReference type="ARBA" id="ARBA00022516"/>
    </source>
</evidence>
<evidence type="ECO:0000256" key="8">
    <source>
        <dbReference type="ARBA" id="ARBA00023160"/>
    </source>
</evidence>
<feature type="domain" description="Beta-ketoacyl-[acyl-carrier-protein] synthase III N-terminal" evidence="11">
    <location>
        <begin position="107"/>
        <end position="174"/>
    </location>
</feature>
<keyword evidence="7" id="KW-0443">Lipid metabolism</keyword>
<feature type="domain" description="Beta-ketoacyl-[acyl-carrier-protein] synthase III C-terminal" evidence="10">
    <location>
        <begin position="245"/>
        <end position="322"/>
    </location>
</feature>
<keyword evidence="3" id="KW-0963">Cytoplasm</keyword>
<evidence type="ECO:0000256" key="3">
    <source>
        <dbReference type="ARBA" id="ARBA00022490"/>
    </source>
</evidence>
<dbReference type="InterPro" id="IPR016039">
    <property type="entry name" value="Thiolase-like"/>
</dbReference>
<dbReference type="InterPro" id="IPR013747">
    <property type="entry name" value="ACP_syn_III_C"/>
</dbReference>
<evidence type="ECO:0000256" key="9">
    <source>
        <dbReference type="ARBA" id="ARBA00023315"/>
    </source>
</evidence>
<keyword evidence="5 12" id="KW-0808">Transferase</keyword>
<dbReference type="NCBIfam" id="NF006829">
    <property type="entry name" value="PRK09352.1"/>
    <property type="match status" value="1"/>
</dbReference>
<comment type="similarity">
    <text evidence="2">Belongs to the thiolase-like superfamily. FabH family.</text>
</comment>
<proteinExistence type="inferred from homology"/>
<dbReference type="InterPro" id="IPR004655">
    <property type="entry name" value="FabH"/>
</dbReference>
<dbReference type="Pfam" id="PF08545">
    <property type="entry name" value="ACP_syn_III"/>
    <property type="match status" value="1"/>
</dbReference>
<dbReference type="PANTHER" id="PTHR34069:SF2">
    <property type="entry name" value="BETA-KETOACYL-[ACYL-CARRIER-PROTEIN] SYNTHASE III"/>
    <property type="match status" value="1"/>
</dbReference>
<evidence type="ECO:0000259" key="11">
    <source>
        <dbReference type="Pfam" id="PF08545"/>
    </source>
</evidence>
<keyword evidence="4" id="KW-0444">Lipid biosynthesis</keyword>
<comment type="caution">
    <text evidence="12">The sequence shown here is derived from an EMBL/GenBank/DDBJ whole genome shotgun (WGS) entry which is preliminary data.</text>
</comment>
<dbReference type="GO" id="GO:0006633">
    <property type="term" value="P:fatty acid biosynthetic process"/>
    <property type="evidence" value="ECO:0007669"/>
    <property type="project" value="UniProtKB-KW"/>
</dbReference>